<gene>
    <name evidence="2" type="ORF">DFL_007909</name>
</gene>
<dbReference type="RefSeq" id="XP_067489067.1">
    <property type="nucleotide sequence ID" value="XM_067637562.1"/>
</dbReference>
<dbReference type="VEuPathDB" id="FungiDB:DFL_007909"/>
<keyword evidence="3" id="KW-1185">Reference proteome</keyword>
<dbReference type="SUPFAM" id="SSF81383">
    <property type="entry name" value="F-box domain"/>
    <property type="match status" value="1"/>
</dbReference>
<comment type="caution">
    <text evidence="2">The sequence shown here is derived from an EMBL/GenBank/DDBJ whole genome shotgun (WGS) entry which is preliminary data.</text>
</comment>
<dbReference type="Gene3D" id="1.20.1280.50">
    <property type="match status" value="1"/>
</dbReference>
<feature type="domain" description="F-box" evidence="1">
    <location>
        <begin position="4"/>
        <end position="49"/>
    </location>
</feature>
<dbReference type="InterPro" id="IPR001810">
    <property type="entry name" value="F-box_dom"/>
</dbReference>
<dbReference type="GeneID" id="93590220"/>
<dbReference type="PROSITE" id="PS50181">
    <property type="entry name" value="FBOX"/>
    <property type="match status" value="1"/>
</dbReference>
<sequence>MSAQVSFSSIPPELFLSIVSYLPVKDIRNLSLTLKSFRVLAIHRLFRSVRLYPESIVAFQRGGSLGQLGGLVQHLTLDTANSGIGGYDAICTFTRACIEGTDLDSTFPNVTSLKIVFSPETNAPSATFDMDKRILGSTLLGFSRFSLYKKLKSLTLEIDFPGEGGINPTVEFDTDIASFYQMSNENWEFVILCMEGEEWLDPWGDSDDLFPTSLKELRVVTPPGKRYNIHFPDPIGFGIFGAAASSTAKSLEKLEVSAVPPIFFSNDYRRYSVFPEVVYSNVKDFSLEIDTEYYIPHLMEVVRKVPNVERFELIFSSSTGLHIPARREVLTRKFTELTRMSKLKTVIIEAPMRDEITNLHTTRSRRGTRNESHPADKLSIGVVIEAVTFWLNSGMDKLESVEFRLYSIPKNRLRDRFEMLELWGDVVREGTTWRLEWKSLKRNFENGRVVEGKFSSPPDFDRERCTSIHNLDSTKTESSIRHEYLLLTA</sequence>
<evidence type="ECO:0000313" key="2">
    <source>
        <dbReference type="EMBL" id="RVD83523.1"/>
    </source>
</evidence>
<dbReference type="EMBL" id="SAEB01000009">
    <property type="protein sequence ID" value="RVD83523.1"/>
    <property type="molecule type" value="Genomic_DNA"/>
</dbReference>
<proteinExistence type="predicted"/>
<accession>A0A436ZXU0</accession>
<organism evidence="2 3">
    <name type="scientific">Arthrobotrys flagrans</name>
    <name type="common">Nematode-trapping fungus</name>
    <name type="synonym">Trichothecium flagrans</name>
    <dbReference type="NCBI Taxonomy" id="97331"/>
    <lineage>
        <taxon>Eukaryota</taxon>
        <taxon>Fungi</taxon>
        <taxon>Dikarya</taxon>
        <taxon>Ascomycota</taxon>
        <taxon>Pezizomycotina</taxon>
        <taxon>Orbiliomycetes</taxon>
        <taxon>Orbiliales</taxon>
        <taxon>Orbiliaceae</taxon>
        <taxon>Arthrobotrys</taxon>
    </lineage>
</organism>
<protein>
    <recommendedName>
        <fullName evidence="1">F-box domain-containing protein</fullName>
    </recommendedName>
</protein>
<name>A0A436ZXU0_ARTFL</name>
<evidence type="ECO:0000259" key="1">
    <source>
        <dbReference type="PROSITE" id="PS50181"/>
    </source>
</evidence>
<dbReference type="Proteomes" id="UP000283090">
    <property type="component" value="Unassembled WGS sequence"/>
</dbReference>
<dbReference type="Pfam" id="PF12937">
    <property type="entry name" value="F-box-like"/>
    <property type="match status" value="1"/>
</dbReference>
<reference evidence="2 3" key="1">
    <citation type="submission" date="2019-01" db="EMBL/GenBank/DDBJ databases">
        <title>Intercellular communication is required for trap formation in the nematode-trapping fungus Duddingtonia flagrans.</title>
        <authorList>
            <person name="Youssar L."/>
            <person name="Wernet V."/>
            <person name="Hensel N."/>
            <person name="Hildebrandt H.-G."/>
            <person name="Fischer R."/>
        </authorList>
    </citation>
    <scope>NUCLEOTIDE SEQUENCE [LARGE SCALE GENOMIC DNA]</scope>
    <source>
        <strain evidence="2 3">CBS H-5679</strain>
    </source>
</reference>
<dbReference type="OrthoDB" id="5315120at2759"/>
<dbReference type="InterPro" id="IPR036047">
    <property type="entry name" value="F-box-like_dom_sf"/>
</dbReference>
<dbReference type="AlphaFoldDB" id="A0A436ZXU0"/>
<evidence type="ECO:0000313" key="3">
    <source>
        <dbReference type="Proteomes" id="UP000283090"/>
    </source>
</evidence>